<comment type="catalytic activity">
    <reaction evidence="1">
        <text>ATP + protein L-histidine = ADP + protein N-phospho-L-histidine.</text>
        <dbReference type="EC" id="2.7.13.3"/>
    </reaction>
</comment>
<evidence type="ECO:0000256" key="11">
    <source>
        <dbReference type="ARBA" id="ARBA00022989"/>
    </source>
</evidence>
<dbReference type="Gene3D" id="3.30.450.20">
    <property type="entry name" value="PAS domain"/>
    <property type="match status" value="2"/>
</dbReference>
<evidence type="ECO:0000256" key="4">
    <source>
        <dbReference type="ARBA" id="ARBA00022475"/>
    </source>
</evidence>
<protein>
    <recommendedName>
        <fullName evidence="3">histidine kinase</fullName>
        <ecNumber evidence="3">2.7.13.3</ecNumber>
    </recommendedName>
</protein>
<keyword evidence="10" id="KW-0067">ATP-binding</keyword>
<dbReference type="AlphaFoldDB" id="A0A559IYG0"/>
<keyword evidence="4" id="KW-1003">Cell membrane</keyword>
<dbReference type="EMBL" id="VNJK01000001">
    <property type="protein sequence ID" value="TVX92666.1"/>
    <property type="molecule type" value="Genomic_DNA"/>
</dbReference>
<dbReference type="Pfam" id="PF17203">
    <property type="entry name" value="sCache_3_2"/>
    <property type="match status" value="1"/>
</dbReference>
<dbReference type="GO" id="GO:0005524">
    <property type="term" value="F:ATP binding"/>
    <property type="evidence" value="ECO:0007669"/>
    <property type="project" value="UniProtKB-KW"/>
</dbReference>
<dbReference type="SUPFAM" id="SSF103190">
    <property type="entry name" value="Sensory domain-like"/>
    <property type="match status" value="1"/>
</dbReference>
<evidence type="ECO:0000256" key="3">
    <source>
        <dbReference type="ARBA" id="ARBA00012438"/>
    </source>
</evidence>
<evidence type="ECO:0000256" key="7">
    <source>
        <dbReference type="ARBA" id="ARBA00022692"/>
    </source>
</evidence>
<keyword evidence="7 14" id="KW-0812">Transmembrane</keyword>
<dbReference type="PRINTS" id="PR00344">
    <property type="entry name" value="BCTRLSENSOR"/>
</dbReference>
<proteinExistence type="predicted"/>
<keyword evidence="12" id="KW-0902">Two-component regulatory system</keyword>
<evidence type="ECO:0000313" key="17">
    <source>
        <dbReference type="Proteomes" id="UP000318102"/>
    </source>
</evidence>
<feature type="transmembrane region" description="Helical" evidence="14">
    <location>
        <begin position="12"/>
        <end position="33"/>
    </location>
</feature>
<evidence type="ECO:0000256" key="5">
    <source>
        <dbReference type="ARBA" id="ARBA00022553"/>
    </source>
</evidence>
<dbReference type="SUPFAM" id="SSF55785">
    <property type="entry name" value="PYP-like sensor domain (PAS domain)"/>
    <property type="match status" value="1"/>
</dbReference>
<dbReference type="PROSITE" id="PS50109">
    <property type="entry name" value="HIS_KIN"/>
    <property type="match status" value="1"/>
</dbReference>
<dbReference type="SUPFAM" id="SSF55874">
    <property type="entry name" value="ATPase domain of HSP90 chaperone/DNA topoisomerase II/histidine kinase"/>
    <property type="match status" value="1"/>
</dbReference>
<dbReference type="Pfam" id="PF02518">
    <property type="entry name" value="HATPase_c"/>
    <property type="match status" value="1"/>
</dbReference>
<dbReference type="Gene3D" id="1.10.287.130">
    <property type="match status" value="1"/>
</dbReference>
<dbReference type="OrthoDB" id="9792686at2"/>
<dbReference type="InterPro" id="IPR016120">
    <property type="entry name" value="Sig_transdc_His_kin_SpoOB"/>
</dbReference>
<evidence type="ECO:0000256" key="6">
    <source>
        <dbReference type="ARBA" id="ARBA00022679"/>
    </source>
</evidence>
<evidence type="ECO:0000313" key="16">
    <source>
        <dbReference type="EMBL" id="TVX92666.1"/>
    </source>
</evidence>
<dbReference type="InterPro" id="IPR004358">
    <property type="entry name" value="Sig_transdc_His_kin-like_C"/>
</dbReference>
<dbReference type="InterPro" id="IPR033463">
    <property type="entry name" value="sCache_3"/>
</dbReference>
<dbReference type="InterPro" id="IPR035965">
    <property type="entry name" value="PAS-like_dom_sf"/>
</dbReference>
<evidence type="ECO:0000256" key="13">
    <source>
        <dbReference type="ARBA" id="ARBA00023136"/>
    </source>
</evidence>
<dbReference type="InterPro" id="IPR039506">
    <property type="entry name" value="SPOB_a"/>
</dbReference>
<dbReference type="InterPro" id="IPR036890">
    <property type="entry name" value="HATPase_C_sf"/>
</dbReference>
<reference evidence="16 17" key="1">
    <citation type="submission" date="2019-07" db="EMBL/GenBank/DDBJ databases">
        <authorList>
            <person name="Kim J."/>
        </authorList>
    </citation>
    <scope>NUCLEOTIDE SEQUENCE [LARGE SCALE GENOMIC DNA]</scope>
    <source>
        <strain evidence="16 17">N4</strain>
    </source>
</reference>
<dbReference type="InterPro" id="IPR003594">
    <property type="entry name" value="HATPase_dom"/>
</dbReference>
<evidence type="ECO:0000256" key="8">
    <source>
        <dbReference type="ARBA" id="ARBA00022741"/>
    </source>
</evidence>
<dbReference type="PANTHER" id="PTHR43547:SF10">
    <property type="entry name" value="SENSOR HISTIDINE KINASE DCUS"/>
    <property type="match status" value="1"/>
</dbReference>
<sequence length="533" mass="58606">MQQSRLRFSLQGTILWLVCSVVAISLFVTGILIERQTAYNTANLVEEKATSVARTIATVPMMAEALSGKRPEEQIQHYADLVRQKTGMEYIVIMDINGIRKSHPDVSMIGKPFVGGDEKPALQGQEHVSYGEGTLGKSLRAFKPIMTEEGVQVGVVAVGISLEHVEDAVTKNRWIIYLGLLFGAVAGGLGAVLLARKIKRILFGLEPAAIAHMLEQRSAMLQSIREGIVAVERDGTVTLMNEEAIRLFDKAGVNTAALGKYAEEIIPGFLRQTIHTKQAVPNREIELRGISLIVSSVPILVNGKVAGAIATFRDKTEVSQLAERLTGVSMYADALRAQAHEFMNKLHVILGLVHMKEYERLQQYVSEVANRHQEDIGVIMRQVRDPVIAGFLLGKMSRARELCIHFQLSETSYLPESEQSTTAHQLITILGNLVDNAMEALSNEKDGTVRIDFYEDEGILTIKVINNGPGIPDCVRPHMFELGFSTKGEDRGYGLHLVQQCVAQAYGTLAVESNSSRGTSISVMIPYPSKRES</sequence>
<dbReference type="GO" id="GO:0005886">
    <property type="term" value="C:plasma membrane"/>
    <property type="evidence" value="ECO:0007669"/>
    <property type="project" value="UniProtKB-SubCell"/>
</dbReference>
<dbReference type="Pfam" id="PF14689">
    <property type="entry name" value="SPOB_a"/>
    <property type="match status" value="1"/>
</dbReference>
<dbReference type="NCBIfam" id="NF008298">
    <property type="entry name" value="PRK11086.1"/>
    <property type="match status" value="1"/>
</dbReference>
<keyword evidence="11 14" id="KW-1133">Transmembrane helix</keyword>
<name>A0A559IYG0_9BACL</name>
<dbReference type="Gene3D" id="3.30.565.10">
    <property type="entry name" value="Histidine kinase-like ATPase, C-terminal domain"/>
    <property type="match status" value="1"/>
</dbReference>
<dbReference type="SUPFAM" id="SSF55890">
    <property type="entry name" value="Sporulation response regulatory protein Spo0B"/>
    <property type="match status" value="1"/>
</dbReference>
<feature type="transmembrane region" description="Helical" evidence="14">
    <location>
        <begin position="174"/>
        <end position="195"/>
    </location>
</feature>
<evidence type="ECO:0000256" key="2">
    <source>
        <dbReference type="ARBA" id="ARBA00004651"/>
    </source>
</evidence>
<dbReference type="EC" id="2.7.13.3" evidence="3"/>
<keyword evidence="13 14" id="KW-0472">Membrane</keyword>
<evidence type="ECO:0000256" key="10">
    <source>
        <dbReference type="ARBA" id="ARBA00022840"/>
    </source>
</evidence>
<dbReference type="SMART" id="SM00387">
    <property type="entry name" value="HATPase_c"/>
    <property type="match status" value="1"/>
</dbReference>
<organism evidence="16 17">
    <name type="scientific">Paenibacillus agilis</name>
    <dbReference type="NCBI Taxonomy" id="3020863"/>
    <lineage>
        <taxon>Bacteria</taxon>
        <taxon>Bacillati</taxon>
        <taxon>Bacillota</taxon>
        <taxon>Bacilli</taxon>
        <taxon>Bacillales</taxon>
        <taxon>Paenibacillaceae</taxon>
        <taxon>Paenibacillus</taxon>
    </lineage>
</organism>
<dbReference type="PANTHER" id="PTHR43547">
    <property type="entry name" value="TWO-COMPONENT HISTIDINE KINASE"/>
    <property type="match status" value="1"/>
</dbReference>
<gene>
    <name evidence="16" type="primary">dcuS</name>
    <name evidence="16" type="ORF">FPZ44_06160</name>
</gene>
<evidence type="ECO:0000256" key="9">
    <source>
        <dbReference type="ARBA" id="ARBA00022777"/>
    </source>
</evidence>
<keyword evidence="6 16" id="KW-0808">Transferase</keyword>
<comment type="caution">
    <text evidence="16">The sequence shown here is derived from an EMBL/GenBank/DDBJ whole genome shotgun (WGS) entry which is preliminary data.</text>
</comment>
<evidence type="ECO:0000256" key="12">
    <source>
        <dbReference type="ARBA" id="ARBA00023012"/>
    </source>
</evidence>
<accession>A0A559IYG0</accession>
<dbReference type="InterPro" id="IPR005467">
    <property type="entry name" value="His_kinase_dom"/>
</dbReference>
<feature type="domain" description="Histidine kinase" evidence="15">
    <location>
        <begin position="316"/>
        <end position="529"/>
    </location>
</feature>
<dbReference type="FunFam" id="1.10.287.130:FF:000011">
    <property type="entry name" value="Sensor histidine kinase DcuS"/>
    <property type="match status" value="1"/>
</dbReference>
<keyword evidence="8" id="KW-0547">Nucleotide-binding</keyword>
<dbReference type="RefSeq" id="WP_144988347.1">
    <property type="nucleotide sequence ID" value="NZ_VNJK01000001.1"/>
</dbReference>
<evidence type="ECO:0000256" key="14">
    <source>
        <dbReference type="SAM" id="Phobius"/>
    </source>
</evidence>
<keyword evidence="17" id="KW-1185">Reference proteome</keyword>
<keyword evidence="5" id="KW-0597">Phosphoprotein</keyword>
<dbReference type="GO" id="GO:0000155">
    <property type="term" value="F:phosphorelay sensor kinase activity"/>
    <property type="evidence" value="ECO:0007669"/>
    <property type="project" value="InterPro"/>
</dbReference>
<dbReference type="InterPro" id="IPR029151">
    <property type="entry name" value="Sensor-like_sf"/>
</dbReference>
<comment type="subcellular location">
    <subcellularLocation>
        <location evidence="2">Cell membrane</location>
        <topology evidence="2">Multi-pass membrane protein</topology>
    </subcellularLocation>
</comment>
<keyword evidence="9 16" id="KW-0418">Kinase</keyword>
<evidence type="ECO:0000256" key="1">
    <source>
        <dbReference type="ARBA" id="ARBA00000085"/>
    </source>
</evidence>
<evidence type="ECO:0000259" key="15">
    <source>
        <dbReference type="PROSITE" id="PS50109"/>
    </source>
</evidence>
<dbReference type="Proteomes" id="UP000318102">
    <property type="component" value="Unassembled WGS sequence"/>
</dbReference>